<dbReference type="PANTHER" id="PTHR31264:SF29">
    <property type="entry name" value="OS07G0554500 PROTEIN"/>
    <property type="match status" value="1"/>
</dbReference>
<dbReference type="PANTHER" id="PTHR31264">
    <property type="entry name" value="OS07G0554500 PROTEIN-RELATED"/>
    <property type="match status" value="1"/>
</dbReference>
<dbReference type="EMBL" id="CM003534">
    <property type="protein sequence ID" value="RCV33831.1"/>
    <property type="molecule type" value="Genomic_DNA"/>
</dbReference>
<dbReference type="AlphaFoldDB" id="A0A368RUL5"/>
<dbReference type="Pfam" id="PF00646">
    <property type="entry name" value="F-box"/>
    <property type="match status" value="1"/>
</dbReference>
<feature type="domain" description="F-box" evidence="1">
    <location>
        <begin position="9"/>
        <end position="49"/>
    </location>
</feature>
<accession>A0A368RUL5</accession>
<reference evidence="2" key="2">
    <citation type="submission" date="2015-07" db="EMBL/GenBank/DDBJ databases">
        <authorList>
            <person name="Noorani M."/>
        </authorList>
    </citation>
    <scope>NUCLEOTIDE SEQUENCE</scope>
    <source>
        <strain evidence="2">Yugu1</strain>
    </source>
</reference>
<evidence type="ECO:0000313" key="2">
    <source>
        <dbReference type="EMBL" id="RCV33831.1"/>
    </source>
</evidence>
<evidence type="ECO:0000259" key="1">
    <source>
        <dbReference type="Pfam" id="PF00646"/>
    </source>
</evidence>
<protein>
    <recommendedName>
        <fullName evidence="1">F-box domain-containing protein</fullName>
    </recommendedName>
</protein>
<dbReference type="SUPFAM" id="SSF81383">
    <property type="entry name" value="F-box domain"/>
    <property type="match status" value="1"/>
</dbReference>
<proteinExistence type="predicted"/>
<sequence>MAPPAGEVLNLTDDLLDAILILLPLADLGRACASCAAFRRVITSPSFLRRLHALHPPSLLSFRTFFGSFRQVDPPHPSAADARALAGAADFRFSFLPNPGFWVVRYVRAAASLSTTVRAMTQPSRCWRFATPCSGAPCFFLRSLKTLQPPSSSPLPLGAPFPGLRPVNADPMSYSLPAATEEAAAAAAAAAGQPQPFRVIWIAQCASKLVAFVFSSASRQWRAISSPSSCDLDPNMPALMQYRCLLPGGYAYGCFYWLKAVGHACVRSYKKRQPHLMGHYYSKEGENMLVLQDNFRTSQFQKVRQGLVGGEGDRALPAPYTGYPPSLASPTI</sequence>
<dbReference type="InterPro" id="IPR001810">
    <property type="entry name" value="F-box_dom"/>
</dbReference>
<organism evidence="2">
    <name type="scientific">Setaria italica</name>
    <name type="common">Foxtail millet</name>
    <name type="synonym">Panicum italicum</name>
    <dbReference type="NCBI Taxonomy" id="4555"/>
    <lineage>
        <taxon>Eukaryota</taxon>
        <taxon>Viridiplantae</taxon>
        <taxon>Streptophyta</taxon>
        <taxon>Embryophyta</taxon>
        <taxon>Tracheophyta</taxon>
        <taxon>Spermatophyta</taxon>
        <taxon>Magnoliopsida</taxon>
        <taxon>Liliopsida</taxon>
        <taxon>Poales</taxon>
        <taxon>Poaceae</taxon>
        <taxon>PACMAD clade</taxon>
        <taxon>Panicoideae</taxon>
        <taxon>Panicodae</taxon>
        <taxon>Paniceae</taxon>
        <taxon>Cenchrinae</taxon>
        <taxon>Setaria</taxon>
    </lineage>
</organism>
<dbReference type="InterPro" id="IPR036047">
    <property type="entry name" value="F-box-like_dom_sf"/>
</dbReference>
<reference evidence="2" key="1">
    <citation type="journal article" date="2012" name="Nat. Biotechnol.">
        <title>Reference genome sequence of the model plant Setaria.</title>
        <authorList>
            <person name="Bennetzen J.L."/>
            <person name="Schmutz J."/>
            <person name="Wang H."/>
            <person name="Percifield R."/>
            <person name="Hawkins J."/>
            <person name="Pontaroli A.C."/>
            <person name="Estep M."/>
            <person name="Feng L."/>
            <person name="Vaughn J.N."/>
            <person name="Grimwood J."/>
            <person name="Jenkins J."/>
            <person name="Barry K."/>
            <person name="Lindquist E."/>
            <person name="Hellsten U."/>
            <person name="Deshpande S."/>
            <person name="Wang X."/>
            <person name="Wu X."/>
            <person name="Mitros T."/>
            <person name="Triplett J."/>
            <person name="Yang X."/>
            <person name="Ye C.Y."/>
            <person name="Mauro-Herrera M."/>
            <person name="Wang L."/>
            <person name="Li P."/>
            <person name="Sharma M."/>
            <person name="Sharma R."/>
            <person name="Ronald P.C."/>
            <person name="Panaud O."/>
            <person name="Kellogg E.A."/>
            <person name="Brutnell T.P."/>
            <person name="Doust A.N."/>
            <person name="Tuskan G.A."/>
            <person name="Rokhsar D."/>
            <person name="Devos K.M."/>
        </authorList>
    </citation>
    <scope>NUCLEOTIDE SEQUENCE [LARGE SCALE GENOMIC DNA]</scope>
    <source>
        <strain evidence="2">Yugu1</strain>
    </source>
</reference>
<name>A0A368RUL5_SETIT</name>
<gene>
    <name evidence="2" type="ORF">SETIT_7G114400v2</name>
</gene>